<evidence type="ECO:0000313" key="1">
    <source>
        <dbReference type="EMBL" id="CCO23273.1"/>
    </source>
</evidence>
<accession>L0R938</accession>
<dbReference type="STRING" id="1121451.DESAM_20986"/>
<keyword evidence="2" id="KW-1185">Reference proteome</keyword>
<name>L0R938_9BACT</name>
<organism evidence="1 2">
    <name type="scientific">Maridesulfovibrio hydrothermalis AM13 = DSM 14728</name>
    <dbReference type="NCBI Taxonomy" id="1121451"/>
    <lineage>
        <taxon>Bacteria</taxon>
        <taxon>Pseudomonadati</taxon>
        <taxon>Thermodesulfobacteriota</taxon>
        <taxon>Desulfovibrionia</taxon>
        <taxon>Desulfovibrionales</taxon>
        <taxon>Desulfovibrionaceae</taxon>
        <taxon>Maridesulfovibrio</taxon>
    </lineage>
</organism>
<evidence type="ECO:0000313" key="2">
    <source>
        <dbReference type="Proteomes" id="UP000010808"/>
    </source>
</evidence>
<dbReference type="HOGENOM" id="CLU_2632334_0_0_7"/>
<sequence>MPETLLGCHSSSLNERGLFHAGRLRQDSRWLDTYFASLCLGDSPNLYIEICYGSDSKLYFLDFRETIYYINGDNLKI</sequence>
<dbReference type="AlphaFoldDB" id="L0R938"/>
<protein>
    <submittedName>
        <fullName evidence="1">Uncharacterized protein</fullName>
    </submittedName>
</protein>
<dbReference type="KEGG" id="dhy:DESAM_20986"/>
<reference evidence="1 2" key="1">
    <citation type="submission" date="2012-10" db="EMBL/GenBank/DDBJ databases">
        <authorList>
            <person name="Genoscope - CEA"/>
        </authorList>
    </citation>
    <scope>NUCLEOTIDE SEQUENCE [LARGE SCALE GENOMIC DNA]</scope>
    <source>
        <strain evidence="2">AM13 / DSM 14728</strain>
    </source>
</reference>
<gene>
    <name evidence="1" type="ORF">DESAM_20986</name>
</gene>
<proteinExistence type="predicted"/>
<dbReference type="Proteomes" id="UP000010808">
    <property type="component" value="Chromosome"/>
</dbReference>
<dbReference type="EMBL" id="FO203522">
    <property type="protein sequence ID" value="CCO23273.1"/>
    <property type="molecule type" value="Genomic_DNA"/>
</dbReference>